<protein>
    <recommendedName>
        <fullName evidence="2">tRNA(Phe) (4-demethylwyosine(37)-C(7)) aminocarboxypropyltransferase</fullName>
        <ecNumber evidence="2">2.5.1.114</ecNumber>
    </recommendedName>
</protein>
<name>A0A183UCD2_TOXCA</name>
<evidence type="ECO:0000256" key="6">
    <source>
        <dbReference type="ARBA" id="ARBA00022694"/>
    </source>
</evidence>
<dbReference type="CDD" id="cd02440">
    <property type="entry name" value="AdoMet_MTases"/>
    <property type="match status" value="1"/>
</dbReference>
<dbReference type="Pfam" id="PF02475">
    <property type="entry name" value="TRM5-TYW2_MTfase"/>
    <property type="match status" value="1"/>
</dbReference>
<dbReference type="GO" id="GO:0031591">
    <property type="term" value="P:wybutosine biosynthetic process"/>
    <property type="evidence" value="ECO:0007669"/>
    <property type="project" value="TreeGrafter"/>
</dbReference>
<dbReference type="EC" id="2.5.1.114" evidence="2"/>
<dbReference type="InterPro" id="IPR029063">
    <property type="entry name" value="SAM-dependent_MTases_sf"/>
</dbReference>
<dbReference type="GO" id="GO:0030488">
    <property type="term" value="P:tRNA methylation"/>
    <property type="evidence" value="ECO:0007669"/>
    <property type="project" value="TreeGrafter"/>
</dbReference>
<dbReference type="Pfam" id="PF25133">
    <property type="entry name" value="TYW2_N_2"/>
    <property type="match status" value="1"/>
</dbReference>
<dbReference type="AlphaFoldDB" id="A0A183UCD2"/>
<dbReference type="PANTHER" id="PTHR23245:SF25">
    <property type="entry name" value="TRNA WYBUTOSINE-SYNTHESIZING PROTEIN 2 HOMOLOG"/>
    <property type="match status" value="1"/>
</dbReference>
<dbReference type="InterPro" id="IPR030382">
    <property type="entry name" value="MeTrfase_TRM5/TYW2"/>
</dbReference>
<keyword evidence="6" id="KW-0819">tRNA processing</keyword>
<dbReference type="GO" id="GO:0005737">
    <property type="term" value="C:cytoplasm"/>
    <property type="evidence" value="ECO:0007669"/>
    <property type="project" value="TreeGrafter"/>
</dbReference>
<dbReference type="GO" id="GO:0008175">
    <property type="term" value="F:tRNA methyltransferase activity"/>
    <property type="evidence" value="ECO:0007669"/>
    <property type="project" value="TreeGrafter"/>
</dbReference>
<evidence type="ECO:0000313" key="11">
    <source>
        <dbReference type="Proteomes" id="UP000050794"/>
    </source>
</evidence>
<evidence type="ECO:0000313" key="10">
    <source>
        <dbReference type="EMBL" id="VDM37445.1"/>
    </source>
</evidence>
<reference evidence="12" key="1">
    <citation type="submission" date="2016-06" db="UniProtKB">
        <authorList>
            <consortium name="WormBaseParasite"/>
        </authorList>
    </citation>
    <scope>IDENTIFICATION</scope>
</reference>
<dbReference type="PROSITE" id="PS51684">
    <property type="entry name" value="SAM_MT_TRM5_TYW2"/>
    <property type="match status" value="1"/>
</dbReference>
<evidence type="ECO:0000256" key="7">
    <source>
        <dbReference type="ARBA" id="ARBA00049400"/>
    </source>
</evidence>
<evidence type="ECO:0000256" key="4">
    <source>
        <dbReference type="ARBA" id="ARBA00022679"/>
    </source>
</evidence>
<keyword evidence="4" id="KW-0808">Transferase</keyword>
<dbReference type="Gene3D" id="3.30.300.110">
    <property type="entry name" value="Met-10+ protein-like domains"/>
    <property type="match status" value="1"/>
</dbReference>
<dbReference type="Proteomes" id="UP000050794">
    <property type="component" value="Unassembled WGS sequence"/>
</dbReference>
<organism evidence="11 12">
    <name type="scientific">Toxocara canis</name>
    <name type="common">Canine roundworm</name>
    <dbReference type="NCBI Taxonomy" id="6265"/>
    <lineage>
        <taxon>Eukaryota</taxon>
        <taxon>Metazoa</taxon>
        <taxon>Ecdysozoa</taxon>
        <taxon>Nematoda</taxon>
        <taxon>Chromadorea</taxon>
        <taxon>Rhabditida</taxon>
        <taxon>Spirurina</taxon>
        <taxon>Ascaridomorpha</taxon>
        <taxon>Ascaridoidea</taxon>
        <taxon>Toxocaridae</taxon>
        <taxon>Toxocara</taxon>
    </lineage>
</organism>
<keyword evidence="11" id="KW-1185">Reference proteome</keyword>
<evidence type="ECO:0000256" key="3">
    <source>
        <dbReference type="ARBA" id="ARBA00022603"/>
    </source>
</evidence>
<keyword evidence="3" id="KW-0489">Methyltransferase</keyword>
<evidence type="ECO:0000256" key="2">
    <source>
        <dbReference type="ARBA" id="ARBA00012265"/>
    </source>
</evidence>
<feature type="region of interest" description="Disordered" evidence="8">
    <location>
        <begin position="346"/>
        <end position="367"/>
    </location>
</feature>
<gene>
    <name evidence="10" type="ORF">TCNE_LOCUS6152</name>
</gene>
<evidence type="ECO:0000256" key="8">
    <source>
        <dbReference type="SAM" id="MobiDB-lite"/>
    </source>
</evidence>
<dbReference type="InterPro" id="IPR056743">
    <property type="entry name" value="TRM5-TYW2-like_MTfase"/>
</dbReference>
<keyword evidence="5" id="KW-0949">S-adenosyl-L-methionine</keyword>
<dbReference type="EMBL" id="UYWY01019446">
    <property type="protein sequence ID" value="VDM37445.1"/>
    <property type="molecule type" value="Genomic_DNA"/>
</dbReference>
<dbReference type="Gene3D" id="3.40.50.150">
    <property type="entry name" value="Vaccinia Virus protein VP39"/>
    <property type="match status" value="1"/>
</dbReference>
<feature type="region of interest" description="Disordered" evidence="8">
    <location>
        <begin position="288"/>
        <end position="310"/>
    </location>
</feature>
<dbReference type="FunFam" id="3.30.300.110:FF:000002">
    <property type="entry name" value="tRNA wybutosine-synthesizing protein 2 homolog"/>
    <property type="match status" value="1"/>
</dbReference>
<feature type="compositionally biased region" description="Basic and acidic residues" evidence="8">
    <location>
        <begin position="346"/>
        <end position="365"/>
    </location>
</feature>
<sequence>MEEYCEKVKIVERKYVIYAQRAVRRRRRSSVDETTTRFSLVSPFGEMLDALREEATRNGIWSDDLHRDLPKRWEKHGDLIIFPPNCFKNPNWRLLGRRLWQLTAQSLKAERLGRKRIIEGDEFHTPHVDLLYGKDGWVEHIDNGVKYHYDVTKRMFNIGNMAEKQRISEMDCHQDVVVDMFAGIGYFTMAYLMNAHAKHVYAIDWHEDSLEALERTLESNGMTDRCTLIQGDSRRVSPQGIADRVNLGLVPSSRPYWLAGCRCLRSTGGILHIHEAVKLATPKTHQLRRLHKSGSTLSRNESLGSVSEESEMSEYSDFDKKCSIDQNSNFVSLTNGRFSIGPNDEKAVADSSDQHVEGKNSDDCGGKPLKRRISRSASIIEEIENRVLPNARVEPAFKASKWSSIDAAIREFAIDCATNCTRYLNNIHDKQGEIWTCMITNIVKVKSYPAHTDHIVVDLDCRPQDEKVALESDLNAQTF</sequence>
<feature type="domain" description="SAM-dependent methyltransferase TRM5/TYW2-type" evidence="9">
    <location>
        <begin position="73"/>
        <end position="330"/>
    </location>
</feature>
<dbReference type="WBParaSite" id="TCNE_0000615201-mRNA-1">
    <property type="protein sequence ID" value="TCNE_0000615201-mRNA-1"/>
    <property type="gene ID" value="TCNE_0000615201"/>
</dbReference>
<accession>A0A183UCD2</accession>
<proteinExistence type="predicted"/>
<dbReference type="PANTHER" id="PTHR23245">
    <property type="entry name" value="TRNA METHYLTRANSFERASE"/>
    <property type="match status" value="1"/>
</dbReference>
<comment type="catalytic activity">
    <reaction evidence="7">
        <text>4-demethylwyosine(37) in tRNA(Phe) + S-adenosyl-L-methionine = 4-demethyl-7-[(3S)-3-amino-3-carboxypropyl]wyosine(37) in tRNA(Phe) + S-methyl-5'-thioadenosine + H(+)</text>
        <dbReference type="Rhea" id="RHEA:36355"/>
        <dbReference type="Rhea" id="RHEA-COMP:10164"/>
        <dbReference type="Rhea" id="RHEA-COMP:10378"/>
        <dbReference type="ChEBI" id="CHEBI:15378"/>
        <dbReference type="ChEBI" id="CHEBI:17509"/>
        <dbReference type="ChEBI" id="CHEBI:59789"/>
        <dbReference type="ChEBI" id="CHEBI:64315"/>
        <dbReference type="ChEBI" id="CHEBI:73550"/>
        <dbReference type="EC" id="2.5.1.114"/>
    </reaction>
</comment>
<evidence type="ECO:0000259" key="9">
    <source>
        <dbReference type="PROSITE" id="PS51684"/>
    </source>
</evidence>
<evidence type="ECO:0000256" key="5">
    <source>
        <dbReference type="ARBA" id="ARBA00022691"/>
    </source>
</evidence>
<dbReference type="GO" id="GO:0102522">
    <property type="term" value="F:tRNA 4-demethylwyosine alpha-amino-alpha-carboxypropyltransferase activity"/>
    <property type="evidence" value="ECO:0007669"/>
    <property type="project" value="UniProtKB-EC"/>
</dbReference>
<evidence type="ECO:0000256" key="1">
    <source>
        <dbReference type="ARBA" id="ARBA00004797"/>
    </source>
</evidence>
<evidence type="ECO:0000313" key="12">
    <source>
        <dbReference type="WBParaSite" id="TCNE_0000615201-mRNA-1"/>
    </source>
</evidence>
<dbReference type="InterPro" id="IPR056744">
    <property type="entry name" value="TRM5/TYW2-like_N"/>
</dbReference>
<reference evidence="10 11" key="2">
    <citation type="submission" date="2018-11" db="EMBL/GenBank/DDBJ databases">
        <authorList>
            <consortium name="Pathogen Informatics"/>
        </authorList>
    </citation>
    <scope>NUCLEOTIDE SEQUENCE [LARGE SCALE GENOMIC DNA]</scope>
</reference>
<dbReference type="SUPFAM" id="SSF53335">
    <property type="entry name" value="S-adenosyl-L-methionine-dependent methyltransferases"/>
    <property type="match status" value="1"/>
</dbReference>
<dbReference type="FunFam" id="3.40.50.150:FF:000131">
    <property type="entry name" value="tRNA wybutosine-synthesizing protein 2/3/4"/>
    <property type="match status" value="1"/>
</dbReference>
<comment type="pathway">
    <text evidence="1">tRNA modification; wybutosine-tRNA(Phe) biosynthesis.</text>
</comment>